<evidence type="ECO:0000259" key="1">
    <source>
        <dbReference type="Pfam" id="PF13521"/>
    </source>
</evidence>
<dbReference type="RefSeq" id="WP_115459083.1">
    <property type="nucleotide sequence ID" value="NZ_QRAP01000006.1"/>
</dbReference>
<evidence type="ECO:0000313" key="2">
    <source>
        <dbReference type="EMBL" id="RDK89973.1"/>
    </source>
</evidence>
<comment type="caution">
    <text evidence="2">The sequence shown here is derived from an EMBL/GenBank/DDBJ whole genome shotgun (WGS) entry which is preliminary data.</text>
</comment>
<name>A0A370QNP4_9GAMM</name>
<dbReference type="EMBL" id="QRAP01000006">
    <property type="protein sequence ID" value="RDK89973.1"/>
    <property type="molecule type" value="Genomic_DNA"/>
</dbReference>
<evidence type="ECO:0000313" key="3">
    <source>
        <dbReference type="Proteomes" id="UP000254848"/>
    </source>
</evidence>
<sequence>MVKNRLVVISGCSGGGKSTLLAELNRRGFTVIGEPGRRVVDEAQRDGSAALPWVDMTAFLFCTLEKAREDYLSACNARDWIFCDRGIVDAASGLQHFAGEPLLSGPAAECRYHRRIFLTPPWPEIYVCDAQRRHDFAAASAEYARLVVSYGALGYALTEIPRLAVAGRADFILRLLNDERI</sequence>
<dbReference type="InterPro" id="IPR027417">
    <property type="entry name" value="P-loop_NTPase"/>
</dbReference>
<accession>A0A370QNP4</accession>
<reference evidence="2 3" key="1">
    <citation type="submission" date="2018-07" db="EMBL/GenBank/DDBJ databases">
        <title>Genomic Encyclopedia of Type Strains, Phase IV (KMG-IV): sequencing the most valuable type-strain genomes for metagenomic binning, comparative biology and taxonomic classification.</title>
        <authorList>
            <person name="Goeker M."/>
        </authorList>
    </citation>
    <scope>NUCLEOTIDE SEQUENCE [LARGE SCALE GENOMIC DNA]</scope>
    <source>
        <strain evidence="2 3">DSM 103736</strain>
    </source>
</reference>
<dbReference type="Pfam" id="PF13521">
    <property type="entry name" value="AAA_28"/>
    <property type="match status" value="1"/>
</dbReference>
<dbReference type="OrthoDB" id="5638848at2"/>
<dbReference type="Proteomes" id="UP000254848">
    <property type="component" value="Unassembled WGS sequence"/>
</dbReference>
<feature type="domain" description="NadR/Ttd14 AAA" evidence="1">
    <location>
        <begin position="7"/>
        <end position="165"/>
    </location>
</feature>
<protein>
    <submittedName>
        <fullName evidence="2">Putative ATPase</fullName>
    </submittedName>
</protein>
<gene>
    <name evidence="2" type="ORF">C8D90_106179</name>
</gene>
<organism evidence="2 3">
    <name type="scientific">Enterobacillus tribolii</name>
    <dbReference type="NCBI Taxonomy" id="1487935"/>
    <lineage>
        <taxon>Bacteria</taxon>
        <taxon>Pseudomonadati</taxon>
        <taxon>Pseudomonadota</taxon>
        <taxon>Gammaproteobacteria</taxon>
        <taxon>Enterobacterales</taxon>
        <taxon>Hafniaceae</taxon>
        <taxon>Enterobacillus</taxon>
    </lineage>
</organism>
<keyword evidence="3" id="KW-1185">Reference proteome</keyword>
<dbReference type="Gene3D" id="3.40.50.300">
    <property type="entry name" value="P-loop containing nucleotide triphosphate hydrolases"/>
    <property type="match status" value="1"/>
</dbReference>
<proteinExistence type="predicted"/>
<dbReference type="SUPFAM" id="SSF52540">
    <property type="entry name" value="P-loop containing nucleoside triphosphate hydrolases"/>
    <property type="match status" value="1"/>
</dbReference>
<dbReference type="InterPro" id="IPR038727">
    <property type="entry name" value="NadR/Ttd14_AAA_dom"/>
</dbReference>
<dbReference type="AlphaFoldDB" id="A0A370QNP4"/>